<accession>A0A7J7INH4</accession>
<evidence type="ECO:0000256" key="6">
    <source>
        <dbReference type="PIRNR" id="PIRNR015588"/>
    </source>
</evidence>
<dbReference type="PIRSF" id="PIRSF015588">
    <property type="entry name" value="AP_complex_sigma"/>
    <property type="match status" value="1"/>
</dbReference>
<dbReference type="GO" id="GO:0012505">
    <property type="term" value="C:endomembrane system"/>
    <property type="evidence" value="ECO:0007669"/>
    <property type="project" value="UniProtKB-SubCell"/>
</dbReference>
<keyword evidence="5 6" id="KW-0472">Membrane</keyword>
<name>A0A7J7INH4_9RHOD</name>
<keyword evidence="4 6" id="KW-0653">Protein transport</keyword>
<dbReference type="SUPFAM" id="SSF64356">
    <property type="entry name" value="SNARE-like"/>
    <property type="match status" value="1"/>
</dbReference>
<dbReference type="PANTHER" id="PTHR11753">
    <property type="entry name" value="ADAPTOR COMPLEXES SMALL SUBUNIT FAMILY"/>
    <property type="match status" value="1"/>
</dbReference>
<sequence>MSRHGKVRLAKWFESFTQSEKQRIVRDMMNLVLLRDLSWSNSVDYVDAPAGQRVTALGSSDAKSSSQDATRFHTLAQREDRLVYRRYAALYIILCIDGTSLATGQTNELLALDMIHLLVESLDRYFGNVCELDLIFNFPNVYYIVDDLFMAGEFQESSREVVLRSIHASDSMAGQERDDKHKS</sequence>
<keyword evidence="3 6" id="KW-0813">Transport</keyword>
<evidence type="ECO:0000256" key="2">
    <source>
        <dbReference type="ARBA" id="ARBA00006972"/>
    </source>
</evidence>
<evidence type="ECO:0000256" key="3">
    <source>
        <dbReference type="ARBA" id="ARBA00022448"/>
    </source>
</evidence>
<comment type="similarity">
    <text evidence="2 6">Belongs to the adaptor complexes small subunit family.</text>
</comment>
<dbReference type="Gene3D" id="3.30.450.60">
    <property type="match status" value="1"/>
</dbReference>
<keyword evidence="9" id="KW-1185">Reference proteome</keyword>
<evidence type="ECO:0000313" key="8">
    <source>
        <dbReference type="EMBL" id="KAF6004578.1"/>
    </source>
</evidence>
<dbReference type="InterPro" id="IPR016635">
    <property type="entry name" value="AP_complex_ssu"/>
</dbReference>
<reference evidence="8 9" key="1">
    <citation type="journal article" date="2020" name="J. Phycol.">
        <title>Comparative genome analysis reveals Cyanidiococcus gen. nov., a new extremophilic red algal genus sister to Cyanidioschyzon (Cyanidioschyzonaceae, Rhodophyta).</title>
        <authorList>
            <person name="Liu S.-L."/>
            <person name="Chiang Y.-R."/>
            <person name="Yoon H.S."/>
            <person name="Fu H.-Y."/>
        </authorList>
    </citation>
    <scope>NUCLEOTIDE SEQUENCE [LARGE SCALE GENOMIC DNA]</scope>
    <source>
        <strain evidence="8 9">THAL066</strain>
    </source>
</reference>
<dbReference type="EMBL" id="VWRR01000003">
    <property type="protein sequence ID" value="KAF6004578.1"/>
    <property type="molecule type" value="Genomic_DNA"/>
</dbReference>
<evidence type="ECO:0000313" key="9">
    <source>
        <dbReference type="Proteomes" id="UP000530660"/>
    </source>
</evidence>
<dbReference type="InterPro" id="IPR022775">
    <property type="entry name" value="AP_mu_sigma_su"/>
</dbReference>
<evidence type="ECO:0000256" key="5">
    <source>
        <dbReference type="ARBA" id="ARBA00023136"/>
    </source>
</evidence>
<dbReference type="InterPro" id="IPR011012">
    <property type="entry name" value="Longin-like_dom_sf"/>
</dbReference>
<gene>
    <name evidence="8" type="primary">AP1S1</name>
    <name evidence="8" type="ORF">F1559_004463</name>
</gene>
<proteinExistence type="inferred from homology"/>
<evidence type="ECO:0000259" key="7">
    <source>
        <dbReference type="Pfam" id="PF01217"/>
    </source>
</evidence>
<dbReference type="AlphaFoldDB" id="A0A7J7INH4"/>
<organism evidence="8 9">
    <name type="scientific">Cyanidiococcus yangmingshanensis</name>
    <dbReference type="NCBI Taxonomy" id="2690220"/>
    <lineage>
        <taxon>Eukaryota</taxon>
        <taxon>Rhodophyta</taxon>
        <taxon>Bangiophyceae</taxon>
        <taxon>Cyanidiales</taxon>
        <taxon>Cyanidiaceae</taxon>
        <taxon>Cyanidiococcus</taxon>
    </lineage>
</organism>
<dbReference type="Pfam" id="PF01217">
    <property type="entry name" value="Clat_adaptor_s"/>
    <property type="match status" value="1"/>
</dbReference>
<dbReference type="Proteomes" id="UP000530660">
    <property type="component" value="Unassembled WGS sequence"/>
</dbReference>
<dbReference type="GO" id="GO:0006886">
    <property type="term" value="P:intracellular protein transport"/>
    <property type="evidence" value="ECO:0007669"/>
    <property type="project" value="UniProtKB-UniRule"/>
</dbReference>
<comment type="caution">
    <text evidence="8">The sequence shown here is derived from an EMBL/GenBank/DDBJ whole genome shotgun (WGS) entry which is preliminary data.</text>
</comment>
<comment type="subcellular location">
    <subcellularLocation>
        <location evidence="1">Endomembrane system</location>
    </subcellularLocation>
</comment>
<feature type="domain" description="AP complex mu/sigma subunit" evidence="7">
    <location>
        <begin position="2"/>
        <end position="172"/>
    </location>
</feature>
<evidence type="ECO:0000256" key="1">
    <source>
        <dbReference type="ARBA" id="ARBA00004308"/>
    </source>
</evidence>
<protein>
    <recommendedName>
        <fullName evidence="6">AP complex subunit sigma</fullName>
    </recommendedName>
</protein>
<dbReference type="OrthoDB" id="371463at2759"/>
<evidence type="ECO:0000256" key="4">
    <source>
        <dbReference type="ARBA" id="ARBA00022927"/>
    </source>
</evidence>